<reference evidence="2" key="2">
    <citation type="submission" date="2020-09" db="EMBL/GenBank/DDBJ databases">
        <authorList>
            <person name="Sun Q."/>
            <person name="Zhou Y."/>
        </authorList>
    </citation>
    <scope>NUCLEOTIDE SEQUENCE</scope>
    <source>
        <strain evidence="2">CGMCC 4.3508</strain>
    </source>
</reference>
<reference evidence="2" key="1">
    <citation type="journal article" date="2014" name="Int. J. Syst. Evol. Microbiol.">
        <title>Complete genome sequence of Corynebacterium casei LMG S-19264T (=DSM 44701T), isolated from a smear-ripened cheese.</title>
        <authorList>
            <consortium name="US DOE Joint Genome Institute (JGI-PGF)"/>
            <person name="Walter F."/>
            <person name="Albersmeier A."/>
            <person name="Kalinowski J."/>
            <person name="Ruckert C."/>
        </authorList>
    </citation>
    <scope>NUCLEOTIDE SEQUENCE</scope>
    <source>
        <strain evidence="2">CGMCC 4.3508</strain>
    </source>
</reference>
<sequence length="322" mass="34208">MILTRTRISALGMAAIAAGSFLYMDSLGLRTEILEDRRSATMSITDTNGLLVGSKVLLRGVEIGNITDVDTDAQGVRVSWNYESGYEIPVSSRFRVDNLSALGETYLAVLPDTGSEPYLDDGAVIPPDRVKVPTTFKELSERLTQFLEQVEPARIQELFHELDTALPEDVRVLGDLEAAGELLAATITREADNLSTVMDTVQPLLLDSATVPGDLAGTTPELAGFGHGFAELVEGIHFAMVFAPLRDSVKYGAAPFIADGLQVFLDLSAADLNVLGVDLLPAARSASAAMQTVDVGRLLDNAMRATESGDAVTVNVQVPGGG</sequence>
<dbReference type="AlphaFoldDB" id="A0A917RIL5"/>
<dbReference type="EMBL" id="BMMH01000004">
    <property type="protein sequence ID" value="GGL10196.1"/>
    <property type="molecule type" value="Genomic_DNA"/>
</dbReference>
<organism evidence="2 3">
    <name type="scientific">Nocardia jinanensis</name>
    <dbReference type="NCBI Taxonomy" id="382504"/>
    <lineage>
        <taxon>Bacteria</taxon>
        <taxon>Bacillati</taxon>
        <taxon>Actinomycetota</taxon>
        <taxon>Actinomycetes</taxon>
        <taxon>Mycobacteriales</taxon>
        <taxon>Nocardiaceae</taxon>
        <taxon>Nocardia</taxon>
    </lineage>
</organism>
<dbReference type="InterPro" id="IPR003399">
    <property type="entry name" value="Mce/MlaD"/>
</dbReference>
<proteinExistence type="predicted"/>
<accession>A0A917RIL5</accession>
<comment type="caution">
    <text evidence="2">The sequence shown here is derived from an EMBL/GenBank/DDBJ whole genome shotgun (WGS) entry which is preliminary data.</text>
</comment>
<dbReference type="InterPro" id="IPR052336">
    <property type="entry name" value="MlaD_Phospholipid_Transporter"/>
</dbReference>
<evidence type="ECO:0000313" key="3">
    <source>
        <dbReference type="Proteomes" id="UP000638263"/>
    </source>
</evidence>
<dbReference type="Pfam" id="PF02470">
    <property type="entry name" value="MlaD"/>
    <property type="match status" value="1"/>
</dbReference>
<evidence type="ECO:0000259" key="1">
    <source>
        <dbReference type="Pfam" id="PF02470"/>
    </source>
</evidence>
<dbReference type="PANTHER" id="PTHR33371">
    <property type="entry name" value="INTERMEMBRANE PHOSPHOLIPID TRANSPORT SYSTEM BINDING PROTEIN MLAD-RELATED"/>
    <property type="match status" value="1"/>
</dbReference>
<name>A0A917RIL5_9NOCA</name>
<dbReference type="PANTHER" id="PTHR33371:SF16">
    <property type="entry name" value="MCE-FAMILY PROTEIN MCE3F"/>
    <property type="match status" value="1"/>
</dbReference>
<dbReference type="RefSeq" id="WP_058854294.1">
    <property type="nucleotide sequence ID" value="NZ_BMMH01000004.1"/>
</dbReference>
<gene>
    <name evidence="2" type="ORF">GCM10011588_25810</name>
</gene>
<evidence type="ECO:0000313" key="2">
    <source>
        <dbReference type="EMBL" id="GGL10196.1"/>
    </source>
</evidence>
<dbReference type="GO" id="GO:0005576">
    <property type="term" value="C:extracellular region"/>
    <property type="evidence" value="ECO:0007669"/>
    <property type="project" value="TreeGrafter"/>
</dbReference>
<dbReference type="Proteomes" id="UP000638263">
    <property type="component" value="Unassembled WGS sequence"/>
</dbReference>
<protein>
    <recommendedName>
        <fullName evidence="1">Mce/MlaD domain-containing protein</fullName>
    </recommendedName>
</protein>
<keyword evidence="3" id="KW-1185">Reference proteome</keyword>
<feature type="domain" description="Mce/MlaD" evidence="1">
    <location>
        <begin position="40"/>
        <end position="111"/>
    </location>
</feature>